<name>A0AAE0Y9I6_9GAST</name>
<gene>
    <name evidence="1" type="ORF">RRG08_067397</name>
</gene>
<organism evidence="1 2">
    <name type="scientific">Elysia crispata</name>
    <name type="common">lettuce slug</name>
    <dbReference type="NCBI Taxonomy" id="231223"/>
    <lineage>
        <taxon>Eukaryota</taxon>
        <taxon>Metazoa</taxon>
        <taxon>Spiralia</taxon>
        <taxon>Lophotrochozoa</taxon>
        <taxon>Mollusca</taxon>
        <taxon>Gastropoda</taxon>
        <taxon>Heterobranchia</taxon>
        <taxon>Euthyneura</taxon>
        <taxon>Panpulmonata</taxon>
        <taxon>Sacoglossa</taxon>
        <taxon>Placobranchoidea</taxon>
        <taxon>Plakobranchidae</taxon>
        <taxon>Elysia</taxon>
    </lineage>
</organism>
<sequence length="66" mass="7435">MLEKTRLEENQSSDLTCNRSGWIYHCPGWRKHGSWKINQVISPETEAAGYITAQAGENTARGKSIK</sequence>
<keyword evidence="2" id="KW-1185">Reference proteome</keyword>
<dbReference type="AlphaFoldDB" id="A0AAE0Y9I6"/>
<proteinExistence type="predicted"/>
<protein>
    <submittedName>
        <fullName evidence="1">Uncharacterized protein</fullName>
    </submittedName>
</protein>
<evidence type="ECO:0000313" key="2">
    <source>
        <dbReference type="Proteomes" id="UP001283361"/>
    </source>
</evidence>
<dbReference type="Proteomes" id="UP001283361">
    <property type="component" value="Unassembled WGS sequence"/>
</dbReference>
<dbReference type="EMBL" id="JAWDGP010006658">
    <property type="protein sequence ID" value="KAK3737332.1"/>
    <property type="molecule type" value="Genomic_DNA"/>
</dbReference>
<comment type="caution">
    <text evidence="1">The sequence shown here is derived from an EMBL/GenBank/DDBJ whole genome shotgun (WGS) entry which is preliminary data.</text>
</comment>
<evidence type="ECO:0000313" key="1">
    <source>
        <dbReference type="EMBL" id="KAK3737332.1"/>
    </source>
</evidence>
<accession>A0AAE0Y9I6</accession>
<reference evidence="1" key="1">
    <citation type="journal article" date="2023" name="G3 (Bethesda)">
        <title>A reference genome for the long-term kleptoplast-retaining sea slug Elysia crispata morphotype clarki.</title>
        <authorList>
            <person name="Eastman K.E."/>
            <person name="Pendleton A.L."/>
            <person name="Shaikh M.A."/>
            <person name="Suttiyut T."/>
            <person name="Ogas R."/>
            <person name="Tomko P."/>
            <person name="Gavelis G."/>
            <person name="Widhalm J.R."/>
            <person name="Wisecaver J.H."/>
        </authorList>
    </citation>
    <scope>NUCLEOTIDE SEQUENCE</scope>
    <source>
        <strain evidence="1">ECLA1</strain>
    </source>
</reference>